<protein>
    <submittedName>
        <fullName evidence="1">Uncharacterized protein</fullName>
    </submittedName>
</protein>
<dbReference type="AlphaFoldDB" id="A0A1G5JTB3"/>
<keyword evidence="2" id="KW-1185">Reference proteome</keyword>
<name>A0A1G5JTB3_9BACT</name>
<dbReference type="RefSeq" id="WP_175470091.1">
    <property type="nucleotide sequence ID" value="NZ_FMUX01000048.1"/>
</dbReference>
<organism evidence="1 2">
    <name type="scientific">Desulfoluna spongiiphila</name>
    <dbReference type="NCBI Taxonomy" id="419481"/>
    <lineage>
        <taxon>Bacteria</taxon>
        <taxon>Pseudomonadati</taxon>
        <taxon>Thermodesulfobacteriota</taxon>
        <taxon>Desulfobacteria</taxon>
        <taxon>Desulfobacterales</taxon>
        <taxon>Desulfolunaceae</taxon>
        <taxon>Desulfoluna</taxon>
    </lineage>
</organism>
<sequence length="675" mass="77889">YLYQGYSSHKYVQYMGESGLLRERLVPDVGLKVVNGASVIHELGNETDHTEGFASYFSRTKRINCGIRNLYGMWPAGFTMDDEGHLHIDIYSTYNSKDDIYFAFFAHDKRQVVLEFTKSAKEPERTFYAVQYPLIGRAEFQHYKDTRAIYYHDRLATHEETRNFLKEIGLESYEISNVDTMRRFYVWGQTGGSNQYDVNLCQYLHYLQTGNGGAFLAAQNMDHHKMFGSTHHSDDFNVYTEGPKFFPNVNTACPPNQDKVSFNYKFFDREHSHDVSVPIGYLLTGDESIINAWKDHGEYTLYDQGSGKHGVDSYYDGTTYLGYVRVFSRAFRRAGAFGLYTEDPVWVEKAGRMVRTLLSLRDDPEDVSRDGWQLDRGYVYMHGHGNETFGGKRTNTLFMTCGIFADSLCYYDFFGFGDPMYYEDYRDYMLGLSYHALNELVSLERQPYVYTLDQPAIMEGLGSYPLSGLMAHGYEMTGNDLFLSMYKHHYNWMLTSQSKERVYSLYSSRFIHDYYNRNVCTGYVSPMDAGRVDMGNSECGNISRTGSVYTLTWGVPEKGIKRYQIKCSSQPMVENLEFDQRKRRYTYDPALYDNFWAALNVDNEPQPKQVEGETESVSIDVRQVIHEYNTLYNLSEGDPAHQVYNPEADYCFAVKYSTVLSNSFSGTFPAVPCPN</sequence>
<gene>
    <name evidence="1" type="ORF">SAMN05216233_1481</name>
</gene>
<accession>A0A1G5JTB3</accession>
<reference evidence="1 2" key="1">
    <citation type="submission" date="2016-10" db="EMBL/GenBank/DDBJ databases">
        <authorList>
            <person name="de Groot N.N."/>
        </authorList>
    </citation>
    <scope>NUCLEOTIDE SEQUENCE [LARGE SCALE GENOMIC DNA]</scope>
    <source>
        <strain evidence="1 2">AA1</strain>
    </source>
</reference>
<evidence type="ECO:0000313" key="2">
    <source>
        <dbReference type="Proteomes" id="UP000198870"/>
    </source>
</evidence>
<evidence type="ECO:0000313" key="1">
    <source>
        <dbReference type="EMBL" id="SCY91394.1"/>
    </source>
</evidence>
<proteinExistence type="predicted"/>
<feature type="non-terminal residue" evidence="1">
    <location>
        <position position="1"/>
    </location>
</feature>
<dbReference type="EMBL" id="FMUX01000048">
    <property type="protein sequence ID" value="SCY91394.1"/>
    <property type="molecule type" value="Genomic_DNA"/>
</dbReference>
<dbReference type="Proteomes" id="UP000198870">
    <property type="component" value="Unassembled WGS sequence"/>
</dbReference>